<sequence length="87" mass="9835">MNNTKKVTLLIGSPKGESSTSAVLGHYILKKLKEKSFQTDVLHIHSQLKTQNKREQLLNKIENTDLIVLTFPLYVDTLPAPVIKHLN</sequence>
<gene>
    <name evidence="2" type="ordered locus">Hore_13635</name>
</gene>
<evidence type="ECO:0000313" key="3">
    <source>
        <dbReference type="Proteomes" id="UP000000719"/>
    </source>
</evidence>
<dbReference type="InterPro" id="IPR003680">
    <property type="entry name" value="Flavodoxin_fold"/>
</dbReference>
<dbReference type="InterPro" id="IPR029039">
    <property type="entry name" value="Flavoprotein-like_sf"/>
</dbReference>
<name>B8CXU5_HALOH</name>
<dbReference type="KEGG" id="hor:Hore_13635"/>
<dbReference type="Pfam" id="PF02525">
    <property type="entry name" value="Flavodoxin_2"/>
    <property type="match status" value="1"/>
</dbReference>
<dbReference type="HOGENOM" id="CLU_2479020_0_0_9"/>
<accession>B8CXU5</accession>
<dbReference type="OrthoDB" id="1026745at2"/>
<dbReference type="STRING" id="373903.Hore_13635"/>
<dbReference type="Gene3D" id="3.40.50.360">
    <property type="match status" value="1"/>
</dbReference>
<evidence type="ECO:0000259" key="1">
    <source>
        <dbReference type="Pfam" id="PF02525"/>
    </source>
</evidence>
<dbReference type="eggNOG" id="COG2249">
    <property type="taxonomic scope" value="Bacteria"/>
</dbReference>
<keyword evidence="3" id="KW-1185">Reference proteome</keyword>
<reference evidence="2 3" key="1">
    <citation type="journal article" date="2009" name="PLoS ONE">
        <title>Genome analysis of the anaerobic thermohalophilic bacterium Halothermothrix orenii.</title>
        <authorList>
            <person name="Mavromatis K."/>
            <person name="Ivanova N."/>
            <person name="Anderson I."/>
            <person name="Lykidis A."/>
            <person name="Hooper S.D."/>
            <person name="Sun H."/>
            <person name="Kunin V."/>
            <person name="Lapidus A."/>
            <person name="Hugenholtz P."/>
            <person name="Patel B."/>
            <person name="Kyrpides N.C."/>
        </authorList>
    </citation>
    <scope>NUCLEOTIDE SEQUENCE [LARGE SCALE GENOMIC DNA]</scope>
    <source>
        <strain evidence="3">H 168 / OCM 544 / DSM 9562</strain>
    </source>
</reference>
<dbReference type="Proteomes" id="UP000000719">
    <property type="component" value="Chromosome"/>
</dbReference>
<dbReference type="SUPFAM" id="SSF52218">
    <property type="entry name" value="Flavoproteins"/>
    <property type="match status" value="1"/>
</dbReference>
<evidence type="ECO:0000313" key="2">
    <source>
        <dbReference type="EMBL" id="ACL70114.1"/>
    </source>
</evidence>
<dbReference type="RefSeq" id="WP_012636298.1">
    <property type="nucleotide sequence ID" value="NC_011899.1"/>
</dbReference>
<dbReference type="AlphaFoldDB" id="B8CXU5"/>
<feature type="domain" description="Flavodoxin-like fold" evidence="1">
    <location>
        <begin position="5"/>
        <end position="80"/>
    </location>
</feature>
<organism evidence="2 3">
    <name type="scientific">Halothermothrix orenii (strain H 168 / OCM 544 / DSM 9562)</name>
    <dbReference type="NCBI Taxonomy" id="373903"/>
    <lineage>
        <taxon>Bacteria</taxon>
        <taxon>Bacillati</taxon>
        <taxon>Bacillota</taxon>
        <taxon>Clostridia</taxon>
        <taxon>Halanaerobiales</taxon>
        <taxon>Halothermotrichaceae</taxon>
        <taxon>Halothermothrix</taxon>
    </lineage>
</organism>
<proteinExistence type="predicted"/>
<protein>
    <submittedName>
        <fullName evidence="2">Multimeric flavodoxin WrbA</fullName>
    </submittedName>
</protein>
<dbReference type="EMBL" id="CP001098">
    <property type="protein sequence ID" value="ACL70114.1"/>
    <property type="molecule type" value="Genomic_DNA"/>
</dbReference>